<reference evidence="1" key="1">
    <citation type="submission" date="2018-02" db="EMBL/GenBank/DDBJ databases">
        <title>Rhizophora mucronata_Transcriptome.</title>
        <authorList>
            <person name="Meera S.P."/>
            <person name="Sreeshan A."/>
            <person name="Augustine A."/>
        </authorList>
    </citation>
    <scope>NUCLEOTIDE SEQUENCE</scope>
    <source>
        <tissue evidence="1">Leaf</tissue>
    </source>
</reference>
<dbReference type="EMBL" id="GGEC01001951">
    <property type="protein sequence ID" value="MBW82434.1"/>
    <property type="molecule type" value="Transcribed_RNA"/>
</dbReference>
<protein>
    <submittedName>
        <fullName evidence="1">Uncharacterized protein</fullName>
    </submittedName>
</protein>
<accession>A0A2P2IMG5</accession>
<name>A0A2P2IMG5_RHIMU</name>
<dbReference type="AlphaFoldDB" id="A0A2P2IMG5"/>
<organism evidence="1">
    <name type="scientific">Rhizophora mucronata</name>
    <name type="common">Asiatic mangrove</name>
    <dbReference type="NCBI Taxonomy" id="61149"/>
    <lineage>
        <taxon>Eukaryota</taxon>
        <taxon>Viridiplantae</taxon>
        <taxon>Streptophyta</taxon>
        <taxon>Embryophyta</taxon>
        <taxon>Tracheophyta</taxon>
        <taxon>Spermatophyta</taxon>
        <taxon>Magnoliopsida</taxon>
        <taxon>eudicotyledons</taxon>
        <taxon>Gunneridae</taxon>
        <taxon>Pentapetalae</taxon>
        <taxon>rosids</taxon>
        <taxon>fabids</taxon>
        <taxon>Malpighiales</taxon>
        <taxon>Rhizophoraceae</taxon>
        <taxon>Rhizophora</taxon>
    </lineage>
</organism>
<sequence>MGLISLTFIHLVRQRYWLDTNLPSMQAC</sequence>
<proteinExistence type="predicted"/>
<evidence type="ECO:0000313" key="1">
    <source>
        <dbReference type="EMBL" id="MBW82434.1"/>
    </source>
</evidence>